<dbReference type="Proteomes" id="UP001501470">
    <property type="component" value="Unassembled WGS sequence"/>
</dbReference>
<dbReference type="Gene3D" id="3.30.420.40">
    <property type="match status" value="3"/>
</dbReference>
<evidence type="ECO:0008006" key="4">
    <source>
        <dbReference type="Google" id="ProtNLM"/>
    </source>
</evidence>
<keyword evidence="3" id="KW-1185">Reference proteome</keyword>
<accession>A0ABN2D4Z6</accession>
<dbReference type="EMBL" id="BAAAQD010000041">
    <property type="protein sequence ID" value="GAA1569275.1"/>
    <property type="molecule type" value="Genomic_DNA"/>
</dbReference>
<dbReference type="Gene3D" id="3.90.640.10">
    <property type="entry name" value="Actin, Chain A, domain 4"/>
    <property type="match status" value="2"/>
</dbReference>
<name>A0ABN2D4Z6_9ACTN</name>
<proteinExistence type="predicted"/>
<reference evidence="2 3" key="1">
    <citation type="journal article" date="2019" name="Int. J. Syst. Evol. Microbiol.">
        <title>The Global Catalogue of Microorganisms (GCM) 10K type strain sequencing project: providing services to taxonomists for standard genome sequencing and annotation.</title>
        <authorList>
            <consortium name="The Broad Institute Genomics Platform"/>
            <consortium name="The Broad Institute Genome Sequencing Center for Infectious Disease"/>
            <person name="Wu L."/>
            <person name="Ma J."/>
        </authorList>
    </citation>
    <scope>NUCLEOTIDE SEQUENCE [LARGE SCALE GENOMIC DNA]</scope>
    <source>
        <strain evidence="2 3">JCM 15933</strain>
    </source>
</reference>
<evidence type="ECO:0000313" key="3">
    <source>
        <dbReference type="Proteomes" id="UP001501470"/>
    </source>
</evidence>
<organism evidence="2 3">
    <name type="scientific">Dactylosporangium maewongense</name>
    <dbReference type="NCBI Taxonomy" id="634393"/>
    <lineage>
        <taxon>Bacteria</taxon>
        <taxon>Bacillati</taxon>
        <taxon>Actinomycetota</taxon>
        <taxon>Actinomycetes</taxon>
        <taxon>Micromonosporales</taxon>
        <taxon>Micromonosporaceae</taxon>
        <taxon>Dactylosporangium</taxon>
    </lineage>
</organism>
<protein>
    <recommendedName>
        <fullName evidence="4">Molecular chaperone</fullName>
    </recommendedName>
</protein>
<evidence type="ECO:0000256" key="1">
    <source>
        <dbReference type="SAM" id="MobiDB-lite"/>
    </source>
</evidence>
<dbReference type="RefSeq" id="WP_344513885.1">
    <property type="nucleotide sequence ID" value="NZ_BAAAQD010000041.1"/>
</dbReference>
<dbReference type="SUPFAM" id="SSF53067">
    <property type="entry name" value="Actin-like ATPase domain"/>
    <property type="match status" value="1"/>
</dbReference>
<gene>
    <name evidence="2" type="ORF">GCM10009827_108830</name>
</gene>
<comment type="caution">
    <text evidence="2">The sequence shown here is derived from an EMBL/GenBank/DDBJ whole genome shotgun (WGS) entry which is preliminary data.</text>
</comment>
<dbReference type="PANTHER" id="PTHR42749:SF1">
    <property type="entry name" value="CELL SHAPE-DETERMINING PROTEIN MREB"/>
    <property type="match status" value="1"/>
</dbReference>
<sequence length="1089" mass="119104">MDIELEFIDQADGSAHQQFTLDGTDLPVALPSPLLVNRSGRHLVVCGIRVTADTATPPTRQICDLWRPSLPREGLDLPPYGRYMAPWQYVAGSALPPGQTAFTWAVDVAERLADGTLTSSGDPLHRQCVLVTPSQIPEPPVSPAESPATEPRSTAADTDQRYKGWIAIDFGMSNSTITMFDQNQKRALLGIAPTQVARIRDCLTELLNGTATDDFGLSGDEWRRLLEGAGRTLAASAPGNRLGDPLTHLKESLAGDRVFDVLLALDQEVDNALPARRDTLTGVLQRLYRDAFSRPPIAELQFFPVPLHAGTPAISSDARVLSLAPFKLAMWNDGHAHTDGDVPVAVEHQPGLKRFVGNERPLPGLPPGVTDGPTTDDALIAVWRCLLDKVTEFRRANKDRYAPGEIHRAVVTYPTTSPPQTRLDMERLAHDVGLHLADTRFDEATAAAMFNLMRMFAGDPAIGVETFRARSRQVAPETWRHNILVVDVGGGSTDVALLTLTLRDHTERDGGVPADQQGRFYELRPTVLGKAGNLQLGGDRITLGIFHLFKARIADLLLTRTPTLVVGEYKPFLEGGVYRAGSLLPVAGAEDVSDTEQDRLTLIDQVVPTRWAAVRTAAEEVQARQRFGRLWIEADRAKRASAAGQPYQLRNLHELLDLGAATEHLSTVEIDADAIRAEVDNVLTRSMEIALDVARKRLLAAEGDNEPLDTVILSGGTTALPRARELLQQVFTSDTTHSGWGALRWNPLHVVHDPAFAKVGTSIGACWAEHVRQKGYADPRRAKRNVAMGRTELHIDVDNLLHGLPFDLELSGTGPNQLPVFPAGREFERIGDSGQGAQRSEWMPAILDIAINRSGVSKAEPAVLWGFLSLQDLQQSENPQGPFDLDEWVRQVSMQFQIDEADQLIVHFCAGSPHYSLDMSTCRPDDQVAGRDAAFGPVRLQHDLVVNPDAAGGMANHGKMLIHEDAEPDGFVVSPDDPTPLSCWISVRFPREVPTDGTWWIGRRDPDDSTVLHRVGAPFRASIRHGRGADTRIVVDETGRVQPVQGFVPYLPASSMADVIANPGRVLTVAMRPGNIDLDERFDPFNGSH</sequence>
<evidence type="ECO:0000313" key="2">
    <source>
        <dbReference type="EMBL" id="GAA1569275.1"/>
    </source>
</evidence>
<dbReference type="PANTHER" id="PTHR42749">
    <property type="entry name" value="CELL SHAPE-DETERMINING PROTEIN MREB"/>
    <property type="match status" value="1"/>
</dbReference>
<dbReference type="InterPro" id="IPR043129">
    <property type="entry name" value="ATPase_NBD"/>
</dbReference>
<feature type="region of interest" description="Disordered" evidence="1">
    <location>
        <begin position="134"/>
        <end position="158"/>
    </location>
</feature>